<dbReference type="PRINTS" id="PR01217">
    <property type="entry name" value="PRICHEXTENSN"/>
</dbReference>
<reference evidence="2 3" key="1">
    <citation type="submission" date="2015-09" db="EMBL/GenBank/DDBJ databases">
        <title>Sorangium comparison.</title>
        <authorList>
            <person name="Zaburannyi N."/>
            <person name="Bunk B."/>
            <person name="Overmann J."/>
            <person name="Mueller R."/>
        </authorList>
    </citation>
    <scope>NUCLEOTIDE SEQUENCE [LARGE SCALE GENOMIC DNA]</scope>
    <source>
        <strain evidence="2 3">So ce836</strain>
    </source>
</reference>
<protein>
    <submittedName>
        <fullName evidence="2">Uncharacterized protein</fullName>
    </submittedName>
</protein>
<feature type="compositionally biased region" description="Pro residues" evidence="1">
    <location>
        <begin position="49"/>
        <end position="88"/>
    </location>
</feature>
<gene>
    <name evidence="2" type="ORF">SOCE836_033110</name>
</gene>
<evidence type="ECO:0000256" key="1">
    <source>
        <dbReference type="SAM" id="MobiDB-lite"/>
    </source>
</evidence>
<sequence length="267" mass="28853">MKCGEYCVDRRSKGPKGLKIRPPGPPGPGPRARARAGPGPNVPWLRFSPPHPPPKPTVVAPVPPRPTAPPKPTVVAPVPPRPTAPPKPTVVAPVLRPSRPDRPPRPPKPTVVAPVPPRRPAAPPDDESAGPLQAWHSAAVEPRGDADRGGGPRLSRRPRRSPRPGSRDSSCRDRDRARTSSGTPRPRCPQRLGEPQARRSARRRCIPPGNGGPSALLRNAGRTRRSHRGWPLVPKTRRWHTRSGSVARPPHRRCADIRSAGRPGAPR</sequence>
<evidence type="ECO:0000313" key="2">
    <source>
        <dbReference type="EMBL" id="AUX31183.1"/>
    </source>
</evidence>
<accession>A0A4P2QNW2</accession>
<dbReference type="AlphaFoldDB" id="A0A4P2QNW2"/>
<dbReference type="Proteomes" id="UP000295497">
    <property type="component" value="Chromosome"/>
</dbReference>
<feature type="region of interest" description="Disordered" evidence="1">
    <location>
        <begin position="1"/>
        <end position="267"/>
    </location>
</feature>
<dbReference type="EMBL" id="CP012672">
    <property type="protein sequence ID" value="AUX31183.1"/>
    <property type="molecule type" value="Genomic_DNA"/>
</dbReference>
<feature type="compositionally biased region" description="Pro residues" evidence="1">
    <location>
        <begin position="106"/>
        <end position="123"/>
    </location>
</feature>
<feature type="compositionally biased region" description="Basic and acidic residues" evidence="1">
    <location>
        <begin position="165"/>
        <end position="178"/>
    </location>
</feature>
<proteinExistence type="predicted"/>
<name>A0A4P2QNW2_SORCE</name>
<organism evidence="2 3">
    <name type="scientific">Sorangium cellulosum</name>
    <name type="common">Polyangium cellulosum</name>
    <dbReference type="NCBI Taxonomy" id="56"/>
    <lineage>
        <taxon>Bacteria</taxon>
        <taxon>Pseudomonadati</taxon>
        <taxon>Myxococcota</taxon>
        <taxon>Polyangia</taxon>
        <taxon>Polyangiales</taxon>
        <taxon>Polyangiaceae</taxon>
        <taxon>Sorangium</taxon>
    </lineage>
</organism>
<evidence type="ECO:0000313" key="3">
    <source>
        <dbReference type="Proteomes" id="UP000295497"/>
    </source>
</evidence>